<evidence type="ECO:0000313" key="1">
    <source>
        <dbReference type="EMBL" id="WEA45430.1"/>
    </source>
</evidence>
<dbReference type="Pfam" id="PF03961">
    <property type="entry name" value="FapA"/>
    <property type="match status" value="1"/>
</dbReference>
<sequence length="119" mass="13120">MKKKFVHYFTDFIIHSPTSGRPEYTATNELLPATKTVPSLVQPKKGVMIVKNKVIATSSGRPTFFYKGNCVTISILPTLFHTRNVNGSSGNIHFRGDVEIEGEVEAGIRVEAEGNILVE</sequence>
<reference evidence="1 2" key="1">
    <citation type="submission" date="2023-02" db="EMBL/GenBank/DDBJ databases">
        <title>Complete genome sequence of Priestia aryabhattai G5MAi6, a methanol-tolerant strain isolated from tap water in Hong Kong.</title>
        <authorList>
            <person name="Leung K.M."/>
            <person name="Lai G.K.K."/>
            <person name="Griffin S.D.J."/>
        </authorList>
    </citation>
    <scope>NUCLEOTIDE SEQUENCE [LARGE SCALE GENOMIC DNA]</scope>
    <source>
        <strain evidence="1 2">G5MAi6</strain>
    </source>
</reference>
<protein>
    <submittedName>
        <fullName evidence="1">FapA family protein</fullName>
    </submittedName>
</protein>
<proteinExistence type="predicted"/>
<name>A0ABD7WYX1_PRIAR</name>
<dbReference type="RefSeq" id="WP_275036921.1">
    <property type="nucleotide sequence ID" value="NZ_CP118718.1"/>
</dbReference>
<dbReference type="PANTHER" id="PTHR38032">
    <property type="entry name" value="POLYMERASE-RELATED"/>
    <property type="match status" value="1"/>
</dbReference>
<dbReference type="EMBL" id="CP118718">
    <property type="protein sequence ID" value="WEA45430.1"/>
    <property type="molecule type" value="Genomic_DNA"/>
</dbReference>
<organism evidence="1 2">
    <name type="scientific">Priestia aryabhattai</name>
    <name type="common">Bacillus aryabhattai</name>
    <dbReference type="NCBI Taxonomy" id="412384"/>
    <lineage>
        <taxon>Bacteria</taxon>
        <taxon>Bacillati</taxon>
        <taxon>Bacillota</taxon>
        <taxon>Bacilli</taxon>
        <taxon>Bacillales</taxon>
        <taxon>Bacillaceae</taxon>
        <taxon>Priestia</taxon>
    </lineage>
</organism>
<dbReference type="InterPro" id="IPR046865">
    <property type="entry name" value="FapA_b_solenoid"/>
</dbReference>
<dbReference type="InterPro" id="IPR005646">
    <property type="entry name" value="FapA"/>
</dbReference>
<accession>A0ABD7WYX1</accession>
<gene>
    <name evidence="1" type="ORF">PWO00_05515</name>
</gene>
<evidence type="ECO:0000313" key="2">
    <source>
        <dbReference type="Proteomes" id="UP001220217"/>
    </source>
</evidence>
<dbReference type="AlphaFoldDB" id="A0ABD7WYX1"/>
<dbReference type="Proteomes" id="UP001220217">
    <property type="component" value="Chromosome"/>
</dbReference>
<dbReference type="PANTHER" id="PTHR38032:SF1">
    <property type="entry name" value="RNA-BINDING PROTEIN KHPB N-TERMINAL DOMAIN-CONTAINING PROTEIN"/>
    <property type="match status" value="1"/>
</dbReference>